<dbReference type="InterPro" id="IPR001173">
    <property type="entry name" value="Glyco_trans_2-like"/>
</dbReference>
<dbReference type="Pfam" id="PF00535">
    <property type="entry name" value="Glycos_transf_2"/>
    <property type="match status" value="1"/>
</dbReference>
<dbReference type="InterPro" id="IPR029044">
    <property type="entry name" value="Nucleotide-diphossugar_trans"/>
</dbReference>
<organism evidence="6 7">
    <name type="scientific">Pedobacter terrae</name>
    <dbReference type="NCBI Taxonomy" id="405671"/>
    <lineage>
        <taxon>Bacteria</taxon>
        <taxon>Pseudomonadati</taxon>
        <taxon>Bacteroidota</taxon>
        <taxon>Sphingobacteriia</taxon>
        <taxon>Sphingobacteriales</taxon>
        <taxon>Sphingobacteriaceae</taxon>
        <taxon>Pedobacter</taxon>
    </lineage>
</organism>
<reference evidence="7" key="1">
    <citation type="submission" date="2016-10" db="EMBL/GenBank/DDBJ databases">
        <authorList>
            <person name="Varghese N."/>
            <person name="Submissions S."/>
        </authorList>
    </citation>
    <scope>NUCLEOTIDE SEQUENCE [LARGE SCALE GENOMIC DNA]</scope>
    <source>
        <strain evidence="7">DSM 17933</strain>
    </source>
</reference>
<dbReference type="STRING" id="405671.SAMN05421827_1374"/>
<feature type="transmembrane region" description="Helical" evidence="4">
    <location>
        <begin position="281"/>
        <end position="300"/>
    </location>
</feature>
<keyword evidence="7" id="KW-1185">Reference proteome</keyword>
<evidence type="ECO:0000256" key="3">
    <source>
        <dbReference type="ARBA" id="ARBA00022679"/>
    </source>
</evidence>
<evidence type="ECO:0000259" key="5">
    <source>
        <dbReference type="Pfam" id="PF00535"/>
    </source>
</evidence>
<keyword evidence="4" id="KW-1133">Transmembrane helix</keyword>
<evidence type="ECO:0000313" key="6">
    <source>
        <dbReference type="EMBL" id="SDH68330.1"/>
    </source>
</evidence>
<comment type="similarity">
    <text evidence="1">Belongs to the glycosyltransferase 2 family.</text>
</comment>
<proteinExistence type="inferred from homology"/>
<keyword evidence="4" id="KW-0812">Transmembrane</keyword>
<accession>A0A1G8EEW7</accession>
<dbReference type="Proteomes" id="UP000199643">
    <property type="component" value="Unassembled WGS sequence"/>
</dbReference>
<evidence type="ECO:0000313" key="7">
    <source>
        <dbReference type="Proteomes" id="UP000199643"/>
    </source>
</evidence>
<evidence type="ECO:0000256" key="2">
    <source>
        <dbReference type="ARBA" id="ARBA00022676"/>
    </source>
</evidence>
<protein>
    <submittedName>
        <fullName evidence="6">Glycosyltransferase, catalytic subunit of cellulose synthase and poly-beta-1,6-N-acetylglucosamine synthase</fullName>
    </submittedName>
</protein>
<dbReference type="AlphaFoldDB" id="A0A1G8EEW7"/>
<dbReference type="SUPFAM" id="SSF53448">
    <property type="entry name" value="Nucleotide-diphospho-sugar transferases"/>
    <property type="match status" value="1"/>
</dbReference>
<dbReference type="Gene3D" id="3.90.550.10">
    <property type="entry name" value="Spore Coat Polysaccharide Biosynthesis Protein SpsA, Chain A"/>
    <property type="match status" value="1"/>
</dbReference>
<dbReference type="PANTHER" id="PTHR43630">
    <property type="entry name" value="POLY-BETA-1,6-N-ACETYL-D-GLUCOSAMINE SYNTHASE"/>
    <property type="match status" value="1"/>
</dbReference>
<keyword evidence="3 6" id="KW-0808">Transferase</keyword>
<dbReference type="OrthoDB" id="396512at2"/>
<sequence length="407" mass="47204">MINNLSRNEIKLEWITPAPLIPKKVVMLIPQFNELSQFNILKRLRYFQELADTLTQDIDIVIIDDGSTDGSLAQIKKFVQNEECNFYVVAVYPNTNKVGALYLTALQVHHSLIILSDFDTDFYGHENLSLELDVIYQNEKYMGGYFRMLPFEGMGKTFLFQQIEYSLARSMYKFHQSDQSVPVMPGAGSCYRRDILISIFEQHSGLRSGEDRESTLIGLKLGYETKYIKNVLTLTRPPLTLRKLIKQRVRWNLGYIETFAKEKKYYLQQVKKLTNIGKRSLYDLMVVIFVMFLPIIALTITISNPVFIIAFGGLLYLSYIIWCVGLIMLAPSESKEFLKSRALSVLIYPVYKIILDYTSWSGALWQFYKKNKSKNGYYNSFVLKELKADIYMPPRTIREPLLFTKIG</sequence>
<dbReference type="GO" id="GO:0016757">
    <property type="term" value="F:glycosyltransferase activity"/>
    <property type="evidence" value="ECO:0007669"/>
    <property type="project" value="UniProtKB-KW"/>
</dbReference>
<evidence type="ECO:0000256" key="1">
    <source>
        <dbReference type="ARBA" id="ARBA00006739"/>
    </source>
</evidence>
<dbReference type="PANTHER" id="PTHR43630:SF1">
    <property type="entry name" value="POLY-BETA-1,6-N-ACETYL-D-GLUCOSAMINE SYNTHASE"/>
    <property type="match status" value="1"/>
</dbReference>
<keyword evidence="2" id="KW-0328">Glycosyltransferase</keyword>
<dbReference type="EMBL" id="FNCH01000037">
    <property type="protein sequence ID" value="SDH68330.1"/>
    <property type="molecule type" value="Genomic_DNA"/>
</dbReference>
<evidence type="ECO:0000256" key="4">
    <source>
        <dbReference type="SAM" id="Phobius"/>
    </source>
</evidence>
<dbReference type="RefSeq" id="WP_090504995.1">
    <property type="nucleotide sequence ID" value="NZ_FNCH01000037.1"/>
</dbReference>
<feature type="domain" description="Glycosyltransferase 2-like" evidence="5">
    <location>
        <begin position="47"/>
        <end position="199"/>
    </location>
</feature>
<keyword evidence="4" id="KW-0472">Membrane</keyword>
<name>A0A1G8EEW7_9SPHI</name>
<gene>
    <name evidence="6" type="ORF">SAMN05421827_1374</name>
</gene>
<feature type="transmembrane region" description="Helical" evidence="4">
    <location>
        <begin position="306"/>
        <end position="330"/>
    </location>
</feature>